<dbReference type="GO" id="GO:0046872">
    <property type="term" value="F:metal ion binding"/>
    <property type="evidence" value="ECO:0007669"/>
    <property type="project" value="UniProtKB-KW"/>
</dbReference>
<keyword evidence="14 15" id="KW-0456">Lyase</keyword>
<dbReference type="SMART" id="SM00044">
    <property type="entry name" value="CYCc"/>
    <property type="match status" value="2"/>
</dbReference>
<evidence type="ECO:0000256" key="2">
    <source>
        <dbReference type="ARBA" id="ARBA00001593"/>
    </source>
</evidence>
<dbReference type="Proteomes" id="UP000492821">
    <property type="component" value="Unassembled WGS sequence"/>
</dbReference>
<feature type="transmembrane region" description="Helical" evidence="16">
    <location>
        <begin position="162"/>
        <end position="185"/>
    </location>
</feature>
<dbReference type="Pfam" id="PF00211">
    <property type="entry name" value="Guanylate_cyc"/>
    <property type="match status" value="2"/>
</dbReference>
<feature type="transmembrane region" description="Helical" evidence="16">
    <location>
        <begin position="827"/>
        <end position="848"/>
    </location>
</feature>
<dbReference type="PROSITE" id="PS00452">
    <property type="entry name" value="GUANYLATE_CYCLASE_1"/>
    <property type="match status" value="2"/>
</dbReference>
<feature type="transmembrane region" description="Helical" evidence="16">
    <location>
        <begin position="675"/>
        <end position="692"/>
    </location>
</feature>
<dbReference type="Gene3D" id="3.30.70.1230">
    <property type="entry name" value="Nucleotide cyclase"/>
    <property type="match status" value="2"/>
</dbReference>
<comment type="catalytic activity">
    <reaction evidence="2">
        <text>ATP = 3',5'-cyclic AMP + diphosphate</text>
        <dbReference type="Rhea" id="RHEA:15389"/>
        <dbReference type="ChEBI" id="CHEBI:30616"/>
        <dbReference type="ChEBI" id="CHEBI:33019"/>
        <dbReference type="ChEBI" id="CHEBI:58165"/>
        <dbReference type="EC" id="4.6.1.1"/>
    </reaction>
</comment>
<comment type="similarity">
    <text evidence="15">Belongs to the adenylyl cyclase class-4/guanylyl cyclase family.</text>
</comment>
<feature type="transmembrane region" description="Helical" evidence="16">
    <location>
        <begin position="103"/>
        <end position="121"/>
    </location>
</feature>
<comment type="catalytic activity">
    <reaction evidence="1">
        <text>GTP = 3',5'-cyclic GMP + diphosphate</text>
        <dbReference type="Rhea" id="RHEA:13665"/>
        <dbReference type="ChEBI" id="CHEBI:33019"/>
        <dbReference type="ChEBI" id="CHEBI:37565"/>
        <dbReference type="ChEBI" id="CHEBI:57746"/>
        <dbReference type="EC" id="4.6.1.2"/>
    </reaction>
</comment>
<comment type="cofactor">
    <cofactor evidence="3">
        <name>Mg(2+)</name>
        <dbReference type="ChEBI" id="CHEBI:18420"/>
    </cofactor>
</comment>
<sequence length="1119" mass="125018">MSGVFHFPNPAYLLQHSGPLTHLRSPMNGSGNGVAVPSSAATAASLPPGHREVRSASAISGNASTNNNNVSNAFLQTSEEKTEREEVRTVLVKHWTSLDRARLHTFHLWLFVYAVAQIFLFHYLCHRLDLSNLAYFIFCLLFLLIALASFVLIRYSDENTKFALPLVAFSVISALAFPIFIWLIHLPLISQSKSERVADLSSLYSSLAITTFYQFFVLPRHRRLFLIISIAFNFFNVMLITLVLYGNNATSEEDKANGDGGNFSQMFSIWPLLLYQLVVTASGLICDSNSACSRASIAQKLGDAVRRRTELETLKSRQEKLLLSVIPAYLTDKVSQSIIANTTAVKVAATKNQKLFHELHVQVHDNVSILFADIVNFTVLASQLSAKDLVRTLNELYSKFDEDAQRLQCMRIKFLGDCYYAVSGMPVNRPNHADMCVVMGLQMIKRIKQVRVATGVNVNMRIGVHTGSVLCGILGLKKWQFDIWSDDVTLANHMEACGVPGAVHITKKTRDMLIGDYCIVDAQTDDPTIAELKEQTYHILPDKATIVERTASIYRNKRRAMDICDDGTTAGSRISMKAKMSKMAEFWGAETPFSNLGKERPSEGEAEVGDGFQARRAANYGSTVQSMTLIENNLSNLSSTNFRTMFHCTTGSYEISSYLLCPFYKRPTTFYLTELRILFLLSLPIALANLMLVKYNVAPELHHIIQGQMTASLLTLLLLCCVEKLCHSVRILLVLLAYAASFFLCIGPHLLVSFLDVESYASSVPTVYSITWLPNCICHVCIVFSLYHLPYPFRCFLAAVDCSMFLILLTLLSTSDLTGSAQVISCQPTIILVNIIAIFLIIVFIAWITEYERKVEAACNVAFKNEEKDVQTMQDINNLLIENILPSTVAAKFLNPDRQLDELYAKDHENVSVMFASIPNFKEYWSECDRSRKLECLRLLNEIVCEFDKLLSKPKFSCIEKIKTVSSTYMAAAGLNEHDSDALDNGTRNAVIMVEFALAMSAVLDQLNSDSFQNFNLRIGLSLGPLVAGVIGAQKPQYDIWGNTVNMASRMDSHGEVKKIHMTGAMANALPKNIYFPVSRGKIKVKGVREPMETFLLPLNSKRNSAQVSHHHYQSVSNF</sequence>
<dbReference type="FunFam" id="3.30.70.1230:FF:000024">
    <property type="entry name" value="ACXA, isoform A"/>
    <property type="match status" value="1"/>
</dbReference>
<feature type="transmembrane region" description="Helical" evidence="16">
    <location>
        <begin position="704"/>
        <end position="722"/>
    </location>
</feature>
<dbReference type="GO" id="GO:0005524">
    <property type="term" value="F:ATP binding"/>
    <property type="evidence" value="ECO:0007669"/>
    <property type="project" value="UniProtKB-KW"/>
</dbReference>
<dbReference type="PANTHER" id="PTHR45627">
    <property type="entry name" value="ADENYLATE CYCLASE TYPE 1"/>
    <property type="match status" value="1"/>
</dbReference>
<feature type="transmembrane region" description="Helical" evidence="16">
    <location>
        <begin position="266"/>
        <end position="286"/>
    </location>
</feature>
<feature type="domain" description="Guanylate cyclase" evidence="17">
    <location>
        <begin position="912"/>
        <end position="1052"/>
    </location>
</feature>
<evidence type="ECO:0000256" key="13">
    <source>
        <dbReference type="ARBA" id="ARBA00023136"/>
    </source>
</evidence>
<organism evidence="18 19">
    <name type="scientific">Panagrellus redivivus</name>
    <name type="common">Microworm</name>
    <dbReference type="NCBI Taxonomy" id="6233"/>
    <lineage>
        <taxon>Eukaryota</taxon>
        <taxon>Metazoa</taxon>
        <taxon>Ecdysozoa</taxon>
        <taxon>Nematoda</taxon>
        <taxon>Chromadorea</taxon>
        <taxon>Rhabditida</taxon>
        <taxon>Tylenchina</taxon>
        <taxon>Panagrolaimomorpha</taxon>
        <taxon>Panagrolaimoidea</taxon>
        <taxon>Panagrolaimidae</taxon>
        <taxon>Panagrellus</taxon>
    </lineage>
</organism>
<evidence type="ECO:0000256" key="14">
    <source>
        <dbReference type="ARBA" id="ARBA00023239"/>
    </source>
</evidence>
<dbReference type="GO" id="GO:0035556">
    <property type="term" value="P:intracellular signal transduction"/>
    <property type="evidence" value="ECO:0007669"/>
    <property type="project" value="InterPro"/>
</dbReference>
<evidence type="ECO:0000256" key="4">
    <source>
        <dbReference type="ARBA" id="ARBA00004141"/>
    </source>
</evidence>
<proteinExistence type="inferred from homology"/>
<dbReference type="AlphaFoldDB" id="A0A7E4WD92"/>
<dbReference type="GO" id="GO:0004016">
    <property type="term" value="F:adenylate cyclase activity"/>
    <property type="evidence" value="ECO:0007669"/>
    <property type="project" value="UniProtKB-EC"/>
</dbReference>
<evidence type="ECO:0000256" key="5">
    <source>
        <dbReference type="ARBA" id="ARBA00012201"/>
    </source>
</evidence>
<dbReference type="InterPro" id="IPR001054">
    <property type="entry name" value="A/G_cyclase"/>
</dbReference>
<evidence type="ECO:0000256" key="16">
    <source>
        <dbReference type="SAM" id="Phobius"/>
    </source>
</evidence>
<dbReference type="PANTHER" id="PTHR45627:SF12">
    <property type="entry name" value="ADENYLATE CYCLASE TYPE 2"/>
    <property type="match status" value="1"/>
</dbReference>
<dbReference type="GO" id="GO:0007193">
    <property type="term" value="P:adenylate cyclase-inhibiting G protein-coupled receptor signaling pathway"/>
    <property type="evidence" value="ECO:0007669"/>
    <property type="project" value="TreeGrafter"/>
</dbReference>
<accession>A0A7E4WD92</accession>
<feature type="transmembrane region" description="Helical" evidence="16">
    <location>
        <begin position="796"/>
        <end position="815"/>
    </location>
</feature>
<keyword evidence="13 16" id="KW-0472">Membrane</keyword>
<keyword evidence="6 16" id="KW-0812">Transmembrane</keyword>
<feature type="transmembrane region" description="Helical" evidence="16">
    <location>
        <begin position="772"/>
        <end position="789"/>
    </location>
</feature>
<keyword evidence="11 16" id="KW-1133">Transmembrane helix</keyword>
<keyword evidence="12" id="KW-0115">cAMP biosynthesis</keyword>
<evidence type="ECO:0000313" key="19">
    <source>
        <dbReference type="WBParaSite" id="Pan_g9484.t1"/>
    </source>
</evidence>
<evidence type="ECO:0000313" key="18">
    <source>
        <dbReference type="Proteomes" id="UP000492821"/>
    </source>
</evidence>
<dbReference type="PROSITE" id="PS50125">
    <property type="entry name" value="GUANYLATE_CYCLASE_2"/>
    <property type="match status" value="2"/>
</dbReference>
<evidence type="ECO:0000256" key="12">
    <source>
        <dbReference type="ARBA" id="ARBA00022998"/>
    </source>
</evidence>
<evidence type="ECO:0000256" key="1">
    <source>
        <dbReference type="ARBA" id="ARBA00001436"/>
    </source>
</evidence>
<evidence type="ECO:0000259" key="17">
    <source>
        <dbReference type="PROSITE" id="PS50125"/>
    </source>
</evidence>
<evidence type="ECO:0000256" key="15">
    <source>
        <dbReference type="RuleBase" id="RU000405"/>
    </source>
</evidence>
<keyword evidence="8" id="KW-0547">Nucleotide-binding</keyword>
<feature type="transmembrane region" description="Helical" evidence="16">
    <location>
        <begin position="729"/>
        <end position="752"/>
    </location>
</feature>
<keyword evidence="7" id="KW-0479">Metal-binding</keyword>
<feature type="transmembrane region" description="Helical" evidence="16">
    <location>
        <begin position="133"/>
        <end position="155"/>
    </location>
</feature>
<evidence type="ECO:0000256" key="11">
    <source>
        <dbReference type="ARBA" id="ARBA00022989"/>
    </source>
</evidence>
<feature type="domain" description="Guanylate cyclase" evidence="17">
    <location>
        <begin position="368"/>
        <end position="495"/>
    </location>
</feature>
<keyword evidence="18" id="KW-1185">Reference proteome</keyword>
<evidence type="ECO:0000256" key="8">
    <source>
        <dbReference type="ARBA" id="ARBA00022741"/>
    </source>
</evidence>
<evidence type="ECO:0000256" key="7">
    <source>
        <dbReference type="ARBA" id="ARBA00022723"/>
    </source>
</evidence>
<dbReference type="InterPro" id="IPR018297">
    <property type="entry name" value="A/G_cyclase_CS"/>
</dbReference>
<keyword evidence="9" id="KW-0067">ATP-binding</keyword>
<dbReference type="InterPro" id="IPR029787">
    <property type="entry name" value="Nucleotide_cyclase"/>
</dbReference>
<evidence type="ECO:0000256" key="3">
    <source>
        <dbReference type="ARBA" id="ARBA00001946"/>
    </source>
</evidence>
<dbReference type="CDD" id="cd07302">
    <property type="entry name" value="CHD"/>
    <property type="match status" value="2"/>
</dbReference>
<comment type="subcellular location">
    <subcellularLocation>
        <location evidence="4">Membrane</location>
        <topology evidence="4">Multi-pass membrane protein</topology>
    </subcellularLocation>
</comment>
<dbReference type="GO" id="GO:0004383">
    <property type="term" value="F:guanylate cyclase activity"/>
    <property type="evidence" value="ECO:0007669"/>
    <property type="project" value="UniProtKB-EC"/>
</dbReference>
<reference evidence="18" key="1">
    <citation type="journal article" date="2013" name="Genetics">
        <title>The draft genome and transcriptome of Panagrellus redivivus are shaped by the harsh demands of a free-living lifestyle.</title>
        <authorList>
            <person name="Srinivasan J."/>
            <person name="Dillman A.R."/>
            <person name="Macchietto M.G."/>
            <person name="Heikkinen L."/>
            <person name="Lakso M."/>
            <person name="Fracchia K.M."/>
            <person name="Antoshechkin I."/>
            <person name="Mortazavi A."/>
            <person name="Wong G."/>
            <person name="Sternberg P.W."/>
        </authorList>
    </citation>
    <scope>NUCLEOTIDE SEQUENCE [LARGE SCALE GENOMIC DNA]</scope>
    <source>
        <strain evidence="18">MT8872</strain>
    </source>
</reference>
<dbReference type="FunFam" id="3.30.70.1230:FF:000032">
    <property type="entry name" value="Adenylyl cyclase 78C"/>
    <property type="match status" value="1"/>
</dbReference>
<dbReference type="GO" id="GO:0007189">
    <property type="term" value="P:adenylate cyclase-activating G protein-coupled receptor signaling pathway"/>
    <property type="evidence" value="ECO:0007669"/>
    <property type="project" value="TreeGrafter"/>
</dbReference>
<protein>
    <recommendedName>
        <fullName evidence="5">adenylate cyclase</fullName>
        <ecNumber evidence="5">4.6.1.1</ecNumber>
    </recommendedName>
</protein>
<dbReference type="GO" id="GO:0006171">
    <property type="term" value="P:cAMP biosynthetic process"/>
    <property type="evidence" value="ECO:0007669"/>
    <property type="project" value="UniProtKB-KW"/>
</dbReference>
<evidence type="ECO:0000256" key="9">
    <source>
        <dbReference type="ARBA" id="ARBA00022840"/>
    </source>
</evidence>
<dbReference type="EC" id="4.6.1.1" evidence="5"/>
<dbReference type="GO" id="GO:0005886">
    <property type="term" value="C:plasma membrane"/>
    <property type="evidence" value="ECO:0007669"/>
    <property type="project" value="TreeGrafter"/>
</dbReference>
<feature type="transmembrane region" description="Helical" evidence="16">
    <location>
        <begin position="224"/>
        <end position="246"/>
    </location>
</feature>
<reference evidence="19" key="2">
    <citation type="submission" date="2020-10" db="UniProtKB">
        <authorList>
            <consortium name="WormBaseParasite"/>
        </authorList>
    </citation>
    <scope>IDENTIFICATION</scope>
</reference>
<evidence type="ECO:0000256" key="10">
    <source>
        <dbReference type="ARBA" id="ARBA00022842"/>
    </source>
</evidence>
<feature type="transmembrane region" description="Helical" evidence="16">
    <location>
        <begin position="197"/>
        <end position="217"/>
    </location>
</feature>
<evidence type="ECO:0000256" key="6">
    <source>
        <dbReference type="ARBA" id="ARBA00022692"/>
    </source>
</evidence>
<name>A0A7E4WD92_PANRE</name>
<dbReference type="SUPFAM" id="SSF55073">
    <property type="entry name" value="Nucleotide cyclase"/>
    <property type="match status" value="2"/>
</dbReference>
<dbReference type="WBParaSite" id="Pan_g9484.t1">
    <property type="protein sequence ID" value="Pan_g9484.t1"/>
    <property type="gene ID" value="Pan_g9484"/>
</dbReference>
<keyword evidence="10" id="KW-0460">Magnesium</keyword>